<protein>
    <submittedName>
        <fullName evidence="1">Rapunzel 5</fullName>
    </submittedName>
</protein>
<comment type="caution">
    <text evidence="1">The sequence shown here is derived from an EMBL/GenBank/DDBJ whole genome shotgun (WGS) entry which is preliminary data.</text>
</comment>
<reference evidence="1" key="1">
    <citation type="submission" date="2018-07" db="EMBL/GenBank/DDBJ databases">
        <title>Comparative genomics of catfishes provides insights into carnivory and benthic adaptation.</title>
        <authorList>
            <person name="Zhang Y."/>
            <person name="Wang D."/>
            <person name="Peng Z."/>
            <person name="Zheng S."/>
            <person name="Shao F."/>
            <person name="Tao W."/>
        </authorList>
    </citation>
    <scope>NUCLEOTIDE SEQUENCE</scope>
    <source>
        <strain evidence="1">Chongqing</strain>
    </source>
</reference>
<dbReference type="PANTHER" id="PTHR40472">
    <property type="entry name" value="RICIN B-TYPE LECTIN DOMAIN-CONTAINING PROTEIN"/>
    <property type="match status" value="1"/>
</dbReference>
<sequence>MASFDESYLIPLEKWFLSNQEEIEAVARFFGETCEILAKDVGNISLLLKYSLLASAKLFKGQNSEQDERLFHHMQQVQQILNQIYDEFDKMERMEMRSFLNIQYFEYEAHLKFQYKMYNKMFTAETNKTQNIAQFITMFENTNGEQNLTDLYDQITGNKLKSNAVRPMLDEILRTEQWSRRAVEKFCAQLKKLFVFGIIALIGYTAIKNGNVREDMVNKWGTRMEEVQNRMKAAVNECVDNFSTHAKKDVEMKLKVCNRQVDSEFAESILNDLVVKYDWVSWSVRVYTDGIKFRNCGLCGILCNMLHRKQCHVSGSEKNYFDFGPCDKNIKILVSFTANPKSLNKDQIKDQIEEEKSDVQSMAESLHRKFSGCLVHTVRRSNKIKEANNFNPDKFYIGSHGTVYIYMHSE</sequence>
<name>A0AAD5A9V5_SILAS</name>
<evidence type="ECO:0000313" key="2">
    <source>
        <dbReference type="Proteomes" id="UP001205998"/>
    </source>
</evidence>
<dbReference type="PANTHER" id="PTHR40472:SF10">
    <property type="entry name" value="RAPUNZEL 5"/>
    <property type="match status" value="1"/>
</dbReference>
<keyword evidence="2" id="KW-1185">Reference proteome</keyword>
<gene>
    <name evidence="1" type="ORF">C0J50_0587</name>
</gene>
<dbReference type="InterPro" id="IPR039051">
    <property type="entry name" value="SE-CTX-like"/>
</dbReference>
<proteinExistence type="predicted"/>
<dbReference type="AlphaFoldDB" id="A0AAD5A9V5"/>
<organism evidence="1 2">
    <name type="scientific">Silurus asotus</name>
    <name type="common">Amur catfish</name>
    <name type="synonym">Parasilurus asotus</name>
    <dbReference type="NCBI Taxonomy" id="30991"/>
    <lineage>
        <taxon>Eukaryota</taxon>
        <taxon>Metazoa</taxon>
        <taxon>Chordata</taxon>
        <taxon>Craniata</taxon>
        <taxon>Vertebrata</taxon>
        <taxon>Euteleostomi</taxon>
        <taxon>Actinopterygii</taxon>
        <taxon>Neopterygii</taxon>
        <taxon>Teleostei</taxon>
        <taxon>Ostariophysi</taxon>
        <taxon>Siluriformes</taxon>
        <taxon>Siluridae</taxon>
        <taxon>Silurus</taxon>
    </lineage>
</organism>
<dbReference type="EMBL" id="MU564352">
    <property type="protein sequence ID" value="KAI5611919.1"/>
    <property type="molecule type" value="Genomic_DNA"/>
</dbReference>
<accession>A0AAD5A9V5</accession>
<evidence type="ECO:0000313" key="1">
    <source>
        <dbReference type="EMBL" id="KAI5611919.1"/>
    </source>
</evidence>
<dbReference type="Proteomes" id="UP001205998">
    <property type="component" value="Unassembled WGS sequence"/>
</dbReference>